<dbReference type="EMBL" id="CM047589">
    <property type="protein sequence ID" value="KAI9920029.1"/>
    <property type="molecule type" value="Genomic_DNA"/>
</dbReference>
<dbReference type="Proteomes" id="UP001163321">
    <property type="component" value="Chromosome 10"/>
</dbReference>
<organism evidence="1 2">
    <name type="scientific">Peronosclerospora sorghi</name>
    <dbReference type="NCBI Taxonomy" id="230839"/>
    <lineage>
        <taxon>Eukaryota</taxon>
        <taxon>Sar</taxon>
        <taxon>Stramenopiles</taxon>
        <taxon>Oomycota</taxon>
        <taxon>Peronosporomycetes</taxon>
        <taxon>Peronosporales</taxon>
        <taxon>Peronosporaceae</taxon>
        <taxon>Peronosclerospora</taxon>
    </lineage>
</organism>
<gene>
    <name evidence="1" type="ORF">PsorP6_015710</name>
</gene>
<evidence type="ECO:0000313" key="1">
    <source>
        <dbReference type="EMBL" id="KAI9920029.1"/>
    </source>
</evidence>
<sequence>MKPLSTTKRPASTRPTRPLAVPTRKLRKSCSLSTCTSPPGTCMHCTCDGRCGRHASGRCGGRREGSGRGCKRDGCTRDDQCLHSNRATCCYCRNLVSSSGRAAKRPRETTLEPLTHVPTVYTRHGHALLPPSDDVLEAELQAFLQDANLGDELALCEYHEWTSRRHYCNLIVRVCGMQFNLHKHPVLFESGLLHRMTHARIKTEINTWTGVVPVLELAAFPGGADMFETVAIYCYTGEITFTGATFARLHCAIAFLELRDEIRQSAQRFLARHVRHPTKRVARLVQLLRDAHALAEAQRDHDAFDAACATLMEHCMAALVDETETTLDTDAMREISTLPRALLVEFTQRAMASSTTETIGPELVEEEAEHAAFHEEENSPTRSSASPFSHDVPEPCGQMLHVDALESARIKADDVTLGDDELVDLTLLVPNDPLERMKAPIDDDRSPSSTSSVDAAMFASPESCFGFGVFTCTLAETFVI</sequence>
<comment type="caution">
    <text evidence="1">The sequence shown here is derived from an EMBL/GenBank/DDBJ whole genome shotgun (WGS) entry which is preliminary data.</text>
</comment>
<accession>A0ACC0WPQ1</accession>
<name>A0ACC0WPQ1_9STRA</name>
<keyword evidence="2" id="KW-1185">Reference proteome</keyword>
<protein>
    <submittedName>
        <fullName evidence="1">Uncharacterized protein</fullName>
    </submittedName>
</protein>
<reference evidence="1 2" key="1">
    <citation type="journal article" date="2022" name="bioRxiv">
        <title>The genome of the oomycete Peronosclerospora sorghi, a cosmopolitan pathogen of maize and sorghum, is inflated with dispersed pseudogenes.</title>
        <authorList>
            <person name="Fletcher K."/>
            <person name="Martin F."/>
            <person name="Isakeit T."/>
            <person name="Cavanaugh K."/>
            <person name="Magill C."/>
            <person name="Michelmore R."/>
        </authorList>
    </citation>
    <scope>NUCLEOTIDE SEQUENCE [LARGE SCALE GENOMIC DNA]</scope>
    <source>
        <strain evidence="1">P6</strain>
    </source>
</reference>
<proteinExistence type="predicted"/>
<evidence type="ECO:0000313" key="2">
    <source>
        <dbReference type="Proteomes" id="UP001163321"/>
    </source>
</evidence>